<keyword evidence="6 9" id="KW-0067">ATP-binding</keyword>
<comment type="catalytic activity">
    <reaction evidence="8 9">
        <text>CMP + ATP = CDP + ADP</text>
        <dbReference type="Rhea" id="RHEA:11600"/>
        <dbReference type="ChEBI" id="CHEBI:30616"/>
        <dbReference type="ChEBI" id="CHEBI:58069"/>
        <dbReference type="ChEBI" id="CHEBI:60377"/>
        <dbReference type="ChEBI" id="CHEBI:456216"/>
        <dbReference type="EC" id="2.7.4.25"/>
    </reaction>
</comment>
<comment type="catalytic activity">
    <reaction evidence="7 9">
        <text>dCMP + ATP = dCDP + ADP</text>
        <dbReference type="Rhea" id="RHEA:25094"/>
        <dbReference type="ChEBI" id="CHEBI:30616"/>
        <dbReference type="ChEBI" id="CHEBI:57566"/>
        <dbReference type="ChEBI" id="CHEBI:58593"/>
        <dbReference type="ChEBI" id="CHEBI:456216"/>
        <dbReference type="EC" id="2.7.4.25"/>
    </reaction>
</comment>
<sequence>MEEISIAIDGPAAAGKSTVAKIVAKRLTYVYIDTGAMYRGLTLKALNKQISLEDEQQLAALLTDTDIELVQGENGQHVMIDKEDVTRSIRSDEVTNNVSFVAKHPSIRKEMVKRQQILAEKSGVVMDGRDIGTHVLPEAEIKIFLIATVEERAKRRYEENIQKGFPADLEKLKEEIEQRDLIDSKREAAPLTKANDAIEIDTTALTIDEVAELILNEAARVITK</sequence>
<dbReference type="HAMAP" id="MF_00238">
    <property type="entry name" value="Cytidyl_kinase_type1"/>
    <property type="match status" value="1"/>
</dbReference>
<keyword evidence="3 9" id="KW-0808">Transferase</keyword>
<dbReference type="PANTHER" id="PTHR21299">
    <property type="entry name" value="CYTIDYLATE KINASE/PANTOATE-BETA-ALANINE LIGASE"/>
    <property type="match status" value="1"/>
</dbReference>
<dbReference type="InterPro" id="IPR003136">
    <property type="entry name" value="Cytidylate_kin"/>
</dbReference>
<evidence type="ECO:0000256" key="4">
    <source>
        <dbReference type="ARBA" id="ARBA00022741"/>
    </source>
</evidence>
<proteinExistence type="inferred from homology"/>
<dbReference type="Proteomes" id="UP000199444">
    <property type="component" value="Unassembled WGS sequence"/>
</dbReference>
<evidence type="ECO:0000256" key="7">
    <source>
        <dbReference type="ARBA" id="ARBA00047615"/>
    </source>
</evidence>
<dbReference type="Pfam" id="PF02224">
    <property type="entry name" value="Cytidylate_kin"/>
    <property type="match status" value="1"/>
</dbReference>
<keyword evidence="2 9" id="KW-0963">Cytoplasm</keyword>
<feature type="binding site" evidence="9">
    <location>
        <begin position="10"/>
        <end position="18"/>
    </location>
    <ligand>
        <name>ATP</name>
        <dbReference type="ChEBI" id="CHEBI:30616"/>
    </ligand>
</feature>
<comment type="similarity">
    <text evidence="1 9">Belongs to the cytidylate kinase family. Type 1 subfamily.</text>
</comment>
<name>A0A1H1BRS2_9BACI</name>
<comment type="subcellular location">
    <subcellularLocation>
        <location evidence="9">Cytoplasm</location>
    </subcellularLocation>
</comment>
<gene>
    <name evidence="9" type="primary">cmk</name>
    <name evidence="11" type="ORF">SAMN05216231_1858</name>
</gene>
<dbReference type="SUPFAM" id="SSF52540">
    <property type="entry name" value="P-loop containing nucleoside triphosphate hydrolases"/>
    <property type="match status" value="1"/>
</dbReference>
<dbReference type="GO" id="GO:0036431">
    <property type="term" value="F:dCMP kinase activity"/>
    <property type="evidence" value="ECO:0007669"/>
    <property type="project" value="InterPro"/>
</dbReference>
<keyword evidence="4 9" id="KW-0547">Nucleotide-binding</keyword>
<dbReference type="InterPro" id="IPR011994">
    <property type="entry name" value="Cytidylate_kinase_dom"/>
</dbReference>
<dbReference type="GO" id="GO:0005524">
    <property type="term" value="F:ATP binding"/>
    <property type="evidence" value="ECO:0007669"/>
    <property type="project" value="UniProtKB-UniRule"/>
</dbReference>
<keyword evidence="5 9" id="KW-0418">Kinase</keyword>
<dbReference type="GO" id="GO:0006220">
    <property type="term" value="P:pyrimidine nucleotide metabolic process"/>
    <property type="evidence" value="ECO:0007669"/>
    <property type="project" value="UniProtKB-UniRule"/>
</dbReference>
<organism evidence="11 12">
    <name type="scientific">Virgibacillus salinus</name>
    <dbReference type="NCBI Taxonomy" id="553311"/>
    <lineage>
        <taxon>Bacteria</taxon>
        <taxon>Bacillati</taxon>
        <taxon>Bacillota</taxon>
        <taxon>Bacilli</taxon>
        <taxon>Bacillales</taxon>
        <taxon>Bacillaceae</taxon>
        <taxon>Virgibacillus</taxon>
    </lineage>
</organism>
<dbReference type="GO" id="GO:0036430">
    <property type="term" value="F:CMP kinase activity"/>
    <property type="evidence" value="ECO:0007669"/>
    <property type="project" value="RHEA"/>
</dbReference>
<evidence type="ECO:0000256" key="3">
    <source>
        <dbReference type="ARBA" id="ARBA00022679"/>
    </source>
</evidence>
<accession>A0A1H1BRS2</accession>
<dbReference type="GO" id="GO:0005829">
    <property type="term" value="C:cytosol"/>
    <property type="evidence" value="ECO:0007669"/>
    <property type="project" value="TreeGrafter"/>
</dbReference>
<dbReference type="STRING" id="553311.SAMN05216231_1858"/>
<evidence type="ECO:0000256" key="2">
    <source>
        <dbReference type="ARBA" id="ARBA00022490"/>
    </source>
</evidence>
<feature type="domain" description="Cytidylate kinase" evidence="10">
    <location>
        <begin position="6"/>
        <end position="218"/>
    </location>
</feature>
<evidence type="ECO:0000313" key="12">
    <source>
        <dbReference type="Proteomes" id="UP000199444"/>
    </source>
</evidence>
<evidence type="ECO:0000256" key="9">
    <source>
        <dbReference type="HAMAP-Rule" id="MF_00238"/>
    </source>
</evidence>
<evidence type="ECO:0000259" key="10">
    <source>
        <dbReference type="Pfam" id="PF02224"/>
    </source>
</evidence>
<keyword evidence="12" id="KW-1185">Reference proteome</keyword>
<evidence type="ECO:0000256" key="5">
    <source>
        <dbReference type="ARBA" id="ARBA00022777"/>
    </source>
</evidence>
<dbReference type="AlphaFoldDB" id="A0A1H1BRS2"/>
<dbReference type="EMBL" id="FNKD01000002">
    <property type="protein sequence ID" value="SDQ54106.1"/>
    <property type="molecule type" value="Genomic_DNA"/>
</dbReference>
<dbReference type="InterPro" id="IPR027417">
    <property type="entry name" value="P-loop_NTPase"/>
</dbReference>
<evidence type="ECO:0000313" key="11">
    <source>
        <dbReference type="EMBL" id="SDQ54106.1"/>
    </source>
</evidence>
<dbReference type="NCBIfam" id="TIGR00017">
    <property type="entry name" value="cmk"/>
    <property type="match status" value="1"/>
</dbReference>
<evidence type="ECO:0000256" key="1">
    <source>
        <dbReference type="ARBA" id="ARBA00009427"/>
    </source>
</evidence>
<evidence type="ECO:0000256" key="8">
    <source>
        <dbReference type="ARBA" id="ARBA00048478"/>
    </source>
</evidence>
<protein>
    <recommendedName>
        <fullName evidence="9">Cytidylate kinase</fullName>
        <shortName evidence="9">CK</shortName>
        <ecNumber evidence="9">2.7.4.25</ecNumber>
    </recommendedName>
    <alternativeName>
        <fullName evidence="9">Cytidine monophosphate kinase</fullName>
        <shortName evidence="9">CMP kinase</shortName>
    </alternativeName>
</protein>
<reference evidence="11 12" key="1">
    <citation type="submission" date="2016-10" db="EMBL/GenBank/DDBJ databases">
        <authorList>
            <person name="de Groot N.N."/>
        </authorList>
    </citation>
    <scope>NUCLEOTIDE SEQUENCE [LARGE SCALE GENOMIC DNA]</scope>
    <source>
        <strain evidence="11 12">CGMCC 1.10449</strain>
    </source>
</reference>
<dbReference type="EC" id="2.7.4.25" evidence="9"/>
<evidence type="ECO:0000256" key="6">
    <source>
        <dbReference type="ARBA" id="ARBA00022840"/>
    </source>
</evidence>
<dbReference type="PANTHER" id="PTHR21299:SF2">
    <property type="entry name" value="CYTIDYLATE KINASE"/>
    <property type="match status" value="1"/>
</dbReference>
<dbReference type="FunFam" id="3.40.50.300:FF:000484">
    <property type="entry name" value="Cytidylate kinase"/>
    <property type="match status" value="1"/>
</dbReference>
<dbReference type="GO" id="GO:0015949">
    <property type="term" value="P:nucleobase-containing small molecule interconversion"/>
    <property type="evidence" value="ECO:0007669"/>
    <property type="project" value="TreeGrafter"/>
</dbReference>
<dbReference type="CDD" id="cd02020">
    <property type="entry name" value="CMPK"/>
    <property type="match status" value="1"/>
</dbReference>
<dbReference type="Gene3D" id="3.40.50.300">
    <property type="entry name" value="P-loop containing nucleotide triphosphate hydrolases"/>
    <property type="match status" value="1"/>
</dbReference>